<dbReference type="InterPro" id="IPR003593">
    <property type="entry name" value="AAA+_ATPase"/>
</dbReference>
<accession>A0AA39WNC6</accession>
<dbReference type="GO" id="GO:0140359">
    <property type="term" value="F:ABC-type transporter activity"/>
    <property type="evidence" value="ECO:0007669"/>
    <property type="project" value="InterPro"/>
</dbReference>
<feature type="domain" description="ABC transporter" evidence="11">
    <location>
        <begin position="1247"/>
        <end position="1501"/>
    </location>
</feature>
<dbReference type="CDD" id="cd18604">
    <property type="entry name" value="ABC_6TM_VMR1_D2_like"/>
    <property type="match status" value="1"/>
</dbReference>
<evidence type="ECO:0000259" key="12">
    <source>
        <dbReference type="PROSITE" id="PS50929"/>
    </source>
</evidence>
<dbReference type="PANTHER" id="PTHR24223:SF456">
    <property type="entry name" value="MULTIDRUG RESISTANCE-ASSOCIATED PROTEIN LETHAL(2)03659"/>
    <property type="match status" value="1"/>
</dbReference>
<dbReference type="Pfam" id="PF00005">
    <property type="entry name" value="ABC_tran"/>
    <property type="match status" value="2"/>
</dbReference>
<proteinExistence type="inferred from homology"/>
<keyword evidence="7" id="KW-0067">ATP-binding</keyword>
<evidence type="ECO:0000313" key="13">
    <source>
        <dbReference type="EMBL" id="KAK0618587.1"/>
    </source>
</evidence>
<sequence>MTDNLVSLYIVPIVSTACIGVLTGPTVIYALRRCSLFQAQGCTTLEEAEELYNDEDGAATEESIRLYSDFCPRAALWLATIIGAGASVGSRAVDQTLSQIPGAGGTPTLGILSRWAELLLICLQCAYLPNRRCYLEKFRLTIFGAASSLVLGTSVAFCHGLDAFESISRSEIDSKTIISLLYLVQLVSLLAMVCAFASFRRRPDVYHREQIVDRQYTQPLLSRLLYSWNQDVFNAIKDRKLEIGDLPRLDHKTRAKSLQERFHENCGNGTLWLQLIKVFSSELVLQWILALVIAVLSLIPQLVLYNFLSRIESGDADDSTYPALFIWVLGLLASQLLQVEVKTWLRWITTCRLDVPLDSLLQSLVFSKALRQYEIANGSADRKGKAAETVEIVKVEDKKSKGGPQQSVINLMKIDSGRVTNFTFYNKDIPLVLFQITLAGIFLVNLIGWMPVVLGLTAAAIMMTLSTLMIEKYGSLQSKLMKSRDGKSNLLTEALRGMRQIKYSALEKHWENKIIENRNQELDHCRRVAIWQCFFDLTVSLGPMFLASIAISCYVWKNKSIKASVIFTSLGLLDQLADAINDIPQLYVNMAEAWTSVKRLNKYLSRRDQESVSRPDDSITFQEATVAWPTAADGKNIGTSTLQDQGTQHRRDNNSMLENITLTFPNGKLSLVTGSTGSGKSLLLAAILGEVKLISGTINLPTRLPVNGTAQSISDAEWLVPGLISFVSQIPWIESGTLMDNVLFGLPFMTDRYNKVLHACALQKDVKNLVNGDQTQVGPQGISLSGGQRWRIALARALYSRADILVLDDVLSAVDPHVGQKIVNEALTGELARGRTRILATHHSDLVMPHASYLVRLNDGRLELTEELSPIPCTNLDEVHHPTTEIVVEDEPANTINASAYVGPEEKREVGRVQWKVYKAYFQACGGVLSLAYVLTVLGSSRFLMVAKTWSLKQLSQQVSQQEIEEAQRGVSIWLLLYVFVHVLMALSQVWQDYTTFSVGMRASAELFQRMTNRVLRAPMQFTNTTPCGSVVNRFNSDISIIDTKLPKQTFGFLRESLFLAVIITTSLSASISVLFFGCLLCIFYILIAREYIGVARDLKRIESTSRSPIYDQFGSVLSGLSTVRAFGRTQFYMDRMYDLIDNSSKAYWALELINRWMTFRMGLLGSFFVTIVASAVVSHSVDAALAGFCLHFSMRFTKALTALLKAMTTVELGFNACERVLEYAEIEAEPEGGIMAPAAWPSEGRIEVDNLTVRYAENEPPVLKSLTFTVNAGERLGIVGRTGAGKSTLASVLFRILDPSEGSICIDGLDISTLNLTQLRNRLAIIPQDPFLFSGTLRSNLDVEGIHDDYDLRVALGRVYLAADLMADEDEAGPSDAIQGHSRTNIFANLSTRISSGGANLSQGQRQLVCLARALLQRPKIVVLDEATSAVDRRTDSNIQVSLRREFAALGCTLLVIAHRLSTVADFDRVLVLSRGSVVELGSPRELLKAKGAFWKMVQKSAEADELVNMILG</sequence>
<gene>
    <name evidence="13" type="ORF">B0T17DRAFT_495181</name>
</gene>
<feature type="transmembrane region" description="Helical" evidence="10">
    <location>
        <begin position="320"/>
        <end position="337"/>
    </location>
</feature>
<evidence type="ECO:0000256" key="2">
    <source>
        <dbReference type="ARBA" id="ARBA00009726"/>
    </source>
</evidence>
<dbReference type="InterPro" id="IPR027417">
    <property type="entry name" value="P-loop_NTPase"/>
</dbReference>
<feature type="domain" description="ABC transmembrane type-1" evidence="12">
    <location>
        <begin position="433"/>
        <end position="592"/>
    </location>
</feature>
<evidence type="ECO:0000256" key="10">
    <source>
        <dbReference type="SAM" id="Phobius"/>
    </source>
</evidence>
<dbReference type="Proteomes" id="UP001174934">
    <property type="component" value="Unassembled WGS sequence"/>
</dbReference>
<keyword evidence="8 10" id="KW-1133">Transmembrane helix</keyword>
<dbReference type="CDD" id="cd03244">
    <property type="entry name" value="ABCC_MRP_domain2"/>
    <property type="match status" value="1"/>
</dbReference>
<dbReference type="InterPro" id="IPR017871">
    <property type="entry name" value="ABC_transporter-like_CS"/>
</dbReference>
<evidence type="ECO:0000256" key="3">
    <source>
        <dbReference type="ARBA" id="ARBA00022448"/>
    </source>
</evidence>
<dbReference type="InterPro" id="IPR050173">
    <property type="entry name" value="ABC_transporter_C-like"/>
</dbReference>
<dbReference type="InterPro" id="IPR036640">
    <property type="entry name" value="ABC1_TM_sf"/>
</dbReference>
<feature type="transmembrane region" description="Helical" evidence="10">
    <location>
        <begin position="283"/>
        <end position="308"/>
    </location>
</feature>
<evidence type="ECO:0000256" key="6">
    <source>
        <dbReference type="ARBA" id="ARBA00022741"/>
    </source>
</evidence>
<dbReference type="GO" id="GO:0005524">
    <property type="term" value="F:ATP binding"/>
    <property type="evidence" value="ECO:0007669"/>
    <property type="project" value="UniProtKB-KW"/>
</dbReference>
<dbReference type="SMART" id="SM00382">
    <property type="entry name" value="AAA"/>
    <property type="match status" value="2"/>
</dbReference>
<feature type="transmembrane region" description="Helical" evidence="10">
    <location>
        <begin position="1058"/>
        <end position="1088"/>
    </location>
</feature>
<dbReference type="CDD" id="cd03250">
    <property type="entry name" value="ABCC_MRP_domain1"/>
    <property type="match status" value="1"/>
</dbReference>
<keyword evidence="5" id="KW-0677">Repeat</keyword>
<dbReference type="EMBL" id="JAULSR010000005">
    <property type="protein sequence ID" value="KAK0618587.1"/>
    <property type="molecule type" value="Genomic_DNA"/>
</dbReference>
<feature type="domain" description="ABC transporter" evidence="11">
    <location>
        <begin position="642"/>
        <end position="884"/>
    </location>
</feature>
<keyword evidence="6" id="KW-0547">Nucleotide-binding</keyword>
<feature type="transmembrane region" description="Helical" evidence="10">
    <location>
        <begin position="140"/>
        <end position="157"/>
    </location>
</feature>
<keyword evidence="3" id="KW-0813">Transport</keyword>
<evidence type="ECO:0000256" key="1">
    <source>
        <dbReference type="ARBA" id="ARBA00004141"/>
    </source>
</evidence>
<dbReference type="SUPFAM" id="SSF52540">
    <property type="entry name" value="P-loop containing nucleoside triphosphate hydrolases"/>
    <property type="match status" value="2"/>
</dbReference>
<name>A0AA39WNC6_9PEZI</name>
<dbReference type="Pfam" id="PF00664">
    <property type="entry name" value="ABC_membrane"/>
    <property type="match status" value="2"/>
</dbReference>
<feature type="transmembrane region" description="Helical" evidence="10">
    <location>
        <begin position="177"/>
        <end position="199"/>
    </location>
</feature>
<feature type="transmembrane region" description="Helical" evidence="10">
    <location>
        <begin position="6"/>
        <end position="31"/>
    </location>
</feature>
<comment type="subcellular location">
    <subcellularLocation>
        <location evidence="1">Membrane</location>
        <topology evidence="1">Multi-pass membrane protein</topology>
    </subcellularLocation>
</comment>
<dbReference type="GO" id="GO:0005737">
    <property type="term" value="C:cytoplasm"/>
    <property type="evidence" value="ECO:0007669"/>
    <property type="project" value="UniProtKB-ARBA"/>
</dbReference>
<dbReference type="Gene3D" id="3.40.50.300">
    <property type="entry name" value="P-loop containing nucleotide triphosphate hydrolases"/>
    <property type="match status" value="2"/>
</dbReference>
<comment type="similarity">
    <text evidence="2">Belongs to the ABC transporter superfamily. ABCC family. Conjugate transporter (TC 3.A.1.208) subfamily.</text>
</comment>
<keyword evidence="14" id="KW-1185">Reference proteome</keyword>
<reference evidence="13" key="1">
    <citation type="submission" date="2023-06" db="EMBL/GenBank/DDBJ databases">
        <title>Genome-scale phylogeny and comparative genomics of the fungal order Sordariales.</title>
        <authorList>
            <consortium name="Lawrence Berkeley National Laboratory"/>
            <person name="Hensen N."/>
            <person name="Bonometti L."/>
            <person name="Westerberg I."/>
            <person name="Brannstrom I.O."/>
            <person name="Guillou S."/>
            <person name="Cros-Aarteil S."/>
            <person name="Calhoun S."/>
            <person name="Haridas S."/>
            <person name="Kuo A."/>
            <person name="Mondo S."/>
            <person name="Pangilinan J."/>
            <person name="Riley R."/>
            <person name="LaButti K."/>
            <person name="Andreopoulos B."/>
            <person name="Lipzen A."/>
            <person name="Chen C."/>
            <person name="Yanf M."/>
            <person name="Daum C."/>
            <person name="Ng V."/>
            <person name="Clum A."/>
            <person name="Steindorff A."/>
            <person name="Ohm R."/>
            <person name="Martin F."/>
            <person name="Silar P."/>
            <person name="Natvig D."/>
            <person name="Lalanne C."/>
            <person name="Gautier V."/>
            <person name="Ament-velasquez S.L."/>
            <person name="Kruys A."/>
            <person name="Hutchinson M.I."/>
            <person name="Powell A.J."/>
            <person name="Barry K."/>
            <person name="Miller A.N."/>
            <person name="Grigoriev I.V."/>
            <person name="Debuchy R."/>
            <person name="Gladieux P."/>
            <person name="Thoren M.H."/>
            <person name="Johannesson H."/>
        </authorList>
    </citation>
    <scope>NUCLEOTIDE SEQUENCE</scope>
    <source>
        <strain evidence="13">SMH3391-2</strain>
    </source>
</reference>
<feature type="transmembrane region" description="Helical" evidence="10">
    <location>
        <begin position="431"/>
        <end position="450"/>
    </location>
</feature>
<keyword evidence="9 10" id="KW-0472">Membrane</keyword>
<dbReference type="CDD" id="cd18596">
    <property type="entry name" value="ABC_6TM_VMR1_D1_like"/>
    <property type="match status" value="1"/>
</dbReference>
<dbReference type="InterPro" id="IPR003439">
    <property type="entry name" value="ABC_transporter-like_ATP-bd"/>
</dbReference>
<evidence type="ECO:0000256" key="8">
    <source>
        <dbReference type="ARBA" id="ARBA00022989"/>
    </source>
</evidence>
<keyword evidence="4 10" id="KW-0812">Transmembrane</keyword>
<protein>
    <submittedName>
        <fullName evidence="13">P-loop containing nucleoside triphosphate hydrolase protein</fullName>
    </submittedName>
</protein>
<organism evidence="13 14">
    <name type="scientific">Bombardia bombarda</name>
    <dbReference type="NCBI Taxonomy" id="252184"/>
    <lineage>
        <taxon>Eukaryota</taxon>
        <taxon>Fungi</taxon>
        <taxon>Dikarya</taxon>
        <taxon>Ascomycota</taxon>
        <taxon>Pezizomycotina</taxon>
        <taxon>Sordariomycetes</taxon>
        <taxon>Sordariomycetidae</taxon>
        <taxon>Sordariales</taxon>
        <taxon>Lasiosphaeriaceae</taxon>
        <taxon>Bombardia</taxon>
    </lineage>
</organism>
<dbReference type="FunFam" id="1.20.1560.10:FF:000013">
    <property type="entry name" value="ABC transporter C family member 2"/>
    <property type="match status" value="1"/>
</dbReference>
<comment type="caution">
    <text evidence="13">The sequence shown here is derived from an EMBL/GenBank/DDBJ whole genome shotgun (WGS) entry which is preliminary data.</text>
</comment>
<feature type="domain" description="ABC transmembrane type-1" evidence="12">
    <location>
        <begin position="926"/>
        <end position="1213"/>
    </location>
</feature>
<dbReference type="SUPFAM" id="SSF90123">
    <property type="entry name" value="ABC transporter transmembrane region"/>
    <property type="match status" value="2"/>
</dbReference>
<dbReference type="PROSITE" id="PS50893">
    <property type="entry name" value="ABC_TRANSPORTER_2"/>
    <property type="match status" value="2"/>
</dbReference>
<dbReference type="InterPro" id="IPR011527">
    <property type="entry name" value="ABC1_TM_dom"/>
</dbReference>
<dbReference type="GO" id="GO:0016020">
    <property type="term" value="C:membrane"/>
    <property type="evidence" value="ECO:0007669"/>
    <property type="project" value="UniProtKB-SubCell"/>
</dbReference>
<dbReference type="Gene3D" id="1.20.1560.10">
    <property type="entry name" value="ABC transporter type 1, transmembrane domain"/>
    <property type="match status" value="2"/>
</dbReference>
<evidence type="ECO:0000256" key="4">
    <source>
        <dbReference type="ARBA" id="ARBA00022692"/>
    </source>
</evidence>
<dbReference type="FunFam" id="3.40.50.300:FF:000610">
    <property type="entry name" value="Multidrug resistance-associated ABC transporter"/>
    <property type="match status" value="1"/>
</dbReference>
<evidence type="ECO:0000313" key="14">
    <source>
        <dbReference type="Proteomes" id="UP001174934"/>
    </source>
</evidence>
<evidence type="ECO:0000256" key="7">
    <source>
        <dbReference type="ARBA" id="ARBA00022840"/>
    </source>
</evidence>
<dbReference type="PROSITE" id="PS50929">
    <property type="entry name" value="ABC_TM1F"/>
    <property type="match status" value="2"/>
</dbReference>
<evidence type="ECO:0000259" key="11">
    <source>
        <dbReference type="PROSITE" id="PS50893"/>
    </source>
</evidence>
<evidence type="ECO:0000256" key="9">
    <source>
        <dbReference type="ARBA" id="ARBA00023136"/>
    </source>
</evidence>
<feature type="transmembrane region" description="Helical" evidence="10">
    <location>
        <begin position="971"/>
        <end position="991"/>
    </location>
</feature>
<evidence type="ECO:0000256" key="5">
    <source>
        <dbReference type="ARBA" id="ARBA00022737"/>
    </source>
</evidence>
<dbReference type="GO" id="GO:0016887">
    <property type="term" value="F:ATP hydrolysis activity"/>
    <property type="evidence" value="ECO:0007669"/>
    <property type="project" value="InterPro"/>
</dbReference>
<feature type="transmembrane region" description="Helical" evidence="10">
    <location>
        <begin position="1164"/>
        <end position="1189"/>
    </location>
</feature>
<dbReference type="PANTHER" id="PTHR24223">
    <property type="entry name" value="ATP-BINDING CASSETTE SUB-FAMILY C"/>
    <property type="match status" value="1"/>
</dbReference>
<keyword evidence="13" id="KW-0378">Hydrolase</keyword>
<dbReference type="PROSITE" id="PS00211">
    <property type="entry name" value="ABC_TRANSPORTER_1"/>
    <property type="match status" value="1"/>
</dbReference>